<dbReference type="PANTHER" id="PTHR42850:SF4">
    <property type="entry name" value="ZINC-DEPENDENT ENDOPOLYPHOSPHATASE"/>
    <property type="match status" value="1"/>
</dbReference>
<dbReference type="GO" id="GO:0110154">
    <property type="term" value="P:RNA decapping"/>
    <property type="evidence" value="ECO:0007669"/>
    <property type="project" value="TreeGrafter"/>
</dbReference>
<name>A0AA49GEQ7_9BACT</name>
<dbReference type="InterPro" id="IPR004843">
    <property type="entry name" value="Calcineurin-like_PHP"/>
</dbReference>
<dbReference type="Proteomes" id="UP001230496">
    <property type="component" value="Chromosome"/>
</dbReference>
<keyword evidence="2" id="KW-0378">Hydrolase</keyword>
<reference evidence="2 3" key="1">
    <citation type="submission" date="2023-08" db="EMBL/GenBank/DDBJ databases">
        <title>Comparative genomics and taxonomic characterization of three novel marine species of genus Marivirga.</title>
        <authorList>
            <person name="Muhammad N."/>
            <person name="Kim S.-G."/>
        </authorList>
    </citation>
    <scope>NUCLEOTIDE SEQUENCE [LARGE SCALE GENOMIC DNA]</scope>
    <source>
        <strain evidence="2 3">BDSF4-3</strain>
    </source>
</reference>
<dbReference type="CDD" id="cd00144">
    <property type="entry name" value="MPP_PPP_family"/>
    <property type="match status" value="1"/>
</dbReference>
<keyword evidence="3" id="KW-1185">Reference proteome</keyword>
<accession>A0AA49GEQ7</accession>
<dbReference type="EMBL" id="CP129971">
    <property type="protein sequence ID" value="WKK77912.2"/>
    <property type="molecule type" value="Genomic_DNA"/>
</dbReference>
<dbReference type="GO" id="GO:0016791">
    <property type="term" value="F:phosphatase activity"/>
    <property type="evidence" value="ECO:0007669"/>
    <property type="project" value="TreeGrafter"/>
</dbReference>
<organism evidence="2 3">
    <name type="scientific">Marivirga salinarum</name>
    <dbReference type="NCBI Taxonomy" id="3059078"/>
    <lineage>
        <taxon>Bacteria</taxon>
        <taxon>Pseudomonadati</taxon>
        <taxon>Bacteroidota</taxon>
        <taxon>Cytophagia</taxon>
        <taxon>Cytophagales</taxon>
        <taxon>Marivirgaceae</taxon>
        <taxon>Marivirga</taxon>
    </lineage>
</organism>
<dbReference type="AlphaFoldDB" id="A0AA49GEQ7"/>
<dbReference type="SUPFAM" id="SSF56300">
    <property type="entry name" value="Metallo-dependent phosphatases"/>
    <property type="match status" value="1"/>
</dbReference>
<feature type="domain" description="Calcineurin-like phosphoesterase" evidence="1">
    <location>
        <begin position="5"/>
        <end position="169"/>
    </location>
</feature>
<dbReference type="Gene3D" id="3.60.21.10">
    <property type="match status" value="1"/>
</dbReference>
<sequence length="224" mass="26168">MTRFAISDIHGCYYTFKELLNTIGLNKSDELILLGDYINRGSYSKEVVDLVMQLETDQYNIHCIKGNHEDMIFDSILYDDEASGEPETLKSFGISNLREIPKKYTDWFLNLKPYHISGNYILVHAGLDFKQKHLLTDNRNMYWINFWYEDIDYERLGDKIIIHGHKSVEKQDILSMRDDILQSQVLAIDNGCFKTDQPGLGSLCCFNLDTKDLYFEPNRELKNL</sequence>
<proteinExistence type="predicted"/>
<dbReference type="RefSeq" id="WP_308349167.1">
    <property type="nucleotide sequence ID" value="NZ_CP129971.1"/>
</dbReference>
<dbReference type="Pfam" id="PF00149">
    <property type="entry name" value="Metallophos"/>
    <property type="match status" value="1"/>
</dbReference>
<dbReference type="GO" id="GO:0008803">
    <property type="term" value="F:bis(5'-nucleosyl)-tetraphosphatase (symmetrical) activity"/>
    <property type="evidence" value="ECO:0007669"/>
    <property type="project" value="TreeGrafter"/>
</dbReference>
<gene>
    <name evidence="2" type="ORF">QYS49_13030</name>
</gene>
<evidence type="ECO:0000313" key="3">
    <source>
        <dbReference type="Proteomes" id="UP001230496"/>
    </source>
</evidence>
<dbReference type="InterPro" id="IPR050126">
    <property type="entry name" value="Ap4A_hydrolase"/>
</dbReference>
<dbReference type="InterPro" id="IPR029052">
    <property type="entry name" value="Metallo-depent_PP-like"/>
</dbReference>
<dbReference type="EC" id="3.1.-.-" evidence="2"/>
<dbReference type="PANTHER" id="PTHR42850">
    <property type="entry name" value="METALLOPHOSPHOESTERASE"/>
    <property type="match status" value="1"/>
</dbReference>
<dbReference type="KEGG" id="msaa:QYS49_13030"/>
<protein>
    <submittedName>
        <fullName evidence="2">Metallophosphoesterase family protein</fullName>
        <ecNumber evidence="2">3.1.-.-</ecNumber>
    </submittedName>
</protein>
<dbReference type="GO" id="GO:0005737">
    <property type="term" value="C:cytoplasm"/>
    <property type="evidence" value="ECO:0007669"/>
    <property type="project" value="TreeGrafter"/>
</dbReference>
<evidence type="ECO:0000313" key="2">
    <source>
        <dbReference type="EMBL" id="WKK77912.2"/>
    </source>
</evidence>
<evidence type="ECO:0000259" key="1">
    <source>
        <dbReference type="Pfam" id="PF00149"/>
    </source>
</evidence>